<gene>
    <name evidence="5" type="ORF">JCGZ_25561</name>
</gene>
<protein>
    <recommendedName>
        <fullName evidence="4">WRC domain-containing protein</fullName>
    </recommendedName>
</protein>
<dbReference type="Pfam" id="PF08879">
    <property type="entry name" value="WRC"/>
    <property type="match status" value="1"/>
</dbReference>
<dbReference type="OrthoDB" id="832211at2759"/>
<dbReference type="AlphaFoldDB" id="A0A067JXC1"/>
<evidence type="ECO:0000259" key="4">
    <source>
        <dbReference type="PROSITE" id="PS51667"/>
    </source>
</evidence>
<keyword evidence="6" id="KW-1185">Reference proteome</keyword>
<name>A0A067JXC1_JATCU</name>
<reference evidence="5 6" key="1">
    <citation type="journal article" date="2014" name="PLoS ONE">
        <title>Global Analysis of Gene Expression Profiles in Physic Nut (Jatropha curcas L.) Seedlings Exposed to Salt Stress.</title>
        <authorList>
            <person name="Zhang L."/>
            <person name="Zhang C."/>
            <person name="Wu P."/>
            <person name="Chen Y."/>
            <person name="Li M."/>
            <person name="Jiang H."/>
            <person name="Wu G."/>
        </authorList>
    </citation>
    <scope>NUCLEOTIDE SEQUENCE [LARGE SCALE GENOMIC DNA]</scope>
    <source>
        <strain evidence="6">cv. GZQX0401</strain>
        <tissue evidence="5">Young leaves</tissue>
    </source>
</reference>
<dbReference type="Proteomes" id="UP000027138">
    <property type="component" value="Unassembled WGS sequence"/>
</dbReference>
<dbReference type="PROSITE" id="PS51667">
    <property type="entry name" value="WRC"/>
    <property type="match status" value="1"/>
</dbReference>
<evidence type="ECO:0000256" key="2">
    <source>
        <dbReference type="PROSITE-ProRule" id="PRU01002"/>
    </source>
</evidence>
<feature type="domain" description="WRC" evidence="4">
    <location>
        <begin position="190"/>
        <end position="238"/>
    </location>
</feature>
<comment type="caution">
    <text evidence="2">Lacks conserved residue(s) required for the propagation of feature annotation.</text>
</comment>
<sequence length="271" mass="30456">MRIRKGYCNALQLSSVTPPLASSPDLVSSIAHQPPWPTTPTPTFPSQKLHRLSDSGSNGGNDYFSPPPVMISRTNVPVKNTGIGTGEKRITVDSVEKMTTAVCESSISTETSSSSSVSSSLSTYGWWCEEEKVFPLKKRRMGLEKFITQEFDEKENGKKESVVANYKSRIKICHKKGKDYDDNYSNNTRIGKSLRCCRKNGKGWRCSRERAEGCEFCEHHIKLRDWEVSRNSDNGGDGEKEFRVGSKKKKRTMLISRILDRTMPLVANTSF</sequence>
<evidence type="ECO:0000313" key="5">
    <source>
        <dbReference type="EMBL" id="KDP24645.1"/>
    </source>
</evidence>
<evidence type="ECO:0000256" key="1">
    <source>
        <dbReference type="ARBA" id="ARBA00023242"/>
    </source>
</evidence>
<accession>A0A067JXC1</accession>
<feature type="region of interest" description="Disordered" evidence="3">
    <location>
        <begin position="22"/>
        <end position="70"/>
    </location>
</feature>
<dbReference type="EMBL" id="KK915100">
    <property type="protein sequence ID" value="KDP24645.1"/>
    <property type="molecule type" value="Genomic_DNA"/>
</dbReference>
<proteinExistence type="predicted"/>
<organism evidence="5 6">
    <name type="scientific">Jatropha curcas</name>
    <name type="common">Barbados nut</name>
    <dbReference type="NCBI Taxonomy" id="180498"/>
    <lineage>
        <taxon>Eukaryota</taxon>
        <taxon>Viridiplantae</taxon>
        <taxon>Streptophyta</taxon>
        <taxon>Embryophyta</taxon>
        <taxon>Tracheophyta</taxon>
        <taxon>Spermatophyta</taxon>
        <taxon>Magnoliopsida</taxon>
        <taxon>eudicotyledons</taxon>
        <taxon>Gunneridae</taxon>
        <taxon>Pentapetalae</taxon>
        <taxon>rosids</taxon>
        <taxon>fabids</taxon>
        <taxon>Malpighiales</taxon>
        <taxon>Euphorbiaceae</taxon>
        <taxon>Crotonoideae</taxon>
        <taxon>Jatropheae</taxon>
        <taxon>Jatropha</taxon>
    </lineage>
</organism>
<dbReference type="InterPro" id="IPR014977">
    <property type="entry name" value="WRC_dom"/>
</dbReference>
<evidence type="ECO:0000313" key="6">
    <source>
        <dbReference type="Proteomes" id="UP000027138"/>
    </source>
</evidence>
<keyword evidence="1" id="KW-0539">Nucleus</keyword>
<feature type="compositionally biased region" description="Pro residues" evidence="3">
    <location>
        <begin position="34"/>
        <end position="43"/>
    </location>
</feature>
<evidence type="ECO:0000256" key="3">
    <source>
        <dbReference type="SAM" id="MobiDB-lite"/>
    </source>
</evidence>